<dbReference type="Gene3D" id="3.40.50.300">
    <property type="entry name" value="P-loop containing nucleotide triphosphate hydrolases"/>
    <property type="match status" value="1"/>
</dbReference>
<organism evidence="16 17">
    <name type="scientific">Pelotomaculum schinkii</name>
    <dbReference type="NCBI Taxonomy" id="78350"/>
    <lineage>
        <taxon>Bacteria</taxon>
        <taxon>Bacillati</taxon>
        <taxon>Bacillota</taxon>
        <taxon>Clostridia</taxon>
        <taxon>Eubacteriales</taxon>
        <taxon>Desulfotomaculaceae</taxon>
        <taxon>Pelotomaculum</taxon>
    </lineage>
</organism>
<keyword evidence="17" id="KW-1185">Reference proteome</keyword>
<keyword evidence="5" id="KW-1003">Cell membrane</keyword>
<dbReference type="Pfam" id="PF00448">
    <property type="entry name" value="SRP54"/>
    <property type="match status" value="1"/>
</dbReference>
<reference evidence="16 17" key="1">
    <citation type="journal article" date="2018" name="Environ. Microbiol.">
        <title>Novel energy conservation strategies and behaviour of Pelotomaculum schinkii driving syntrophic propionate catabolism.</title>
        <authorList>
            <person name="Hidalgo-Ahumada C.A.P."/>
            <person name="Nobu M.K."/>
            <person name="Narihiro T."/>
            <person name="Tamaki H."/>
            <person name="Liu W.T."/>
            <person name="Kamagata Y."/>
            <person name="Stams A.J.M."/>
            <person name="Imachi H."/>
            <person name="Sousa D.Z."/>
        </authorList>
    </citation>
    <scope>NUCLEOTIDE SEQUENCE [LARGE SCALE GENOMIC DNA]</scope>
    <source>
        <strain evidence="16 17">HH</strain>
    </source>
</reference>
<dbReference type="GO" id="GO:0005886">
    <property type="term" value="C:plasma membrane"/>
    <property type="evidence" value="ECO:0007669"/>
    <property type="project" value="UniProtKB-SubCell"/>
</dbReference>
<dbReference type="EMBL" id="QFGA01000003">
    <property type="protein sequence ID" value="TEB04951.1"/>
    <property type="molecule type" value="Genomic_DNA"/>
</dbReference>
<dbReference type="CDD" id="cd17873">
    <property type="entry name" value="FlhF"/>
    <property type="match status" value="1"/>
</dbReference>
<dbReference type="InterPro" id="IPR027417">
    <property type="entry name" value="P-loop_NTPase"/>
</dbReference>
<keyword evidence="9" id="KW-0342">GTP-binding</keyword>
<dbReference type="SUPFAM" id="SSF52540">
    <property type="entry name" value="P-loop containing nucleoside triphosphate hydrolases"/>
    <property type="match status" value="1"/>
</dbReference>
<evidence type="ECO:0000256" key="3">
    <source>
        <dbReference type="ARBA" id="ARBA00014919"/>
    </source>
</evidence>
<keyword evidence="7" id="KW-1005">Bacterial flagellum biogenesis</keyword>
<evidence type="ECO:0000256" key="10">
    <source>
        <dbReference type="ARBA" id="ARBA00023136"/>
    </source>
</evidence>
<evidence type="ECO:0000256" key="1">
    <source>
        <dbReference type="ARBA" id="ARBA00004413"/>
    </source>
</evidence>
<comment type="similarity">
    <text evidence="2">Belongs to the GTP-binding SRP family.</text>
</comment>
<gene>
    <name evidence="16" type="primary">flhF</name>
    <name evidence="16" type="ORF">Psch_03714</name>
</gene>
<evidence type="ECO:0000259" key="15">
    <source>
        <dbReference type="SMART" id="SM00962"/>
    </source>
</evidence>
<evidence type="ECO:0000256" key="8">
    <source>
        <dbReference type="ARBA" id="ARBA00022927"/>
    </source>
</evidence>
<sequence>MKIKRYVVREMQEAIKLIKEDLGPDALIVSSYKVLAKGFLGFFSPRLLEVTAALDEKPEIKLNMDVPPVPQDGETRNIVHEQIGPSKAQAGTLLAGEPANNSSRVRTLYLATSEQRAGLAGKGLLHAQQGGVTTGPSAESLFIEEAGNRRERETGGLFDTMVSNHLGADFFVDSVHRWRKTLLDMDVQENIVERLLENERHLPDTDYHDLHMNLYKQIANLLAPAYRTRESARVMTFIGPAGVGKTTTLAKLATRFSLNDHKKIALVTVNAYRIGAVEQLNAYGDFLGIPVDVVMTPAELAKVLASHSDKDYIFIDTVGRSARNAGKLLELKAYLDAVEENQDIFLVLSSATKNRDLNKIACEFQVTGYSKLIFTKIDETETYGAIINLICDLGLPVAYLANGQVVPDDIIEAGPKKIAKLLLRGVDPDEIMDV</sequence>
<keyword evidence="6" id="KW-0547">Nucleotide-binding</keyword>
<dbReference type="GO" id="GO:0044781">
    <property type="term" value="P:bacterial-type flagellum organization"/>
    <property type="evidence" value="ECO:0007669"/>
    <property type="project" value="UniProtKB-UniRule"/>
</dbReference>
<keyword evidence="4" id="KW-0813">Transport</keyword>
<comment type="function">
    <text evidence="12">Necessary for flagellar biosynthesis. May be involved in translocation of the flagellum.</text>
</comment>
<dbReference type="PANTHER" id="PTHR43134">
    <property type="entry name" value="SIGNAL RECOGNITION PARTICLE RECEPTOR SUBUNIT ALPHA"/>
    <property type="match status" value="1"/>
</dbReference>
<dbReference type="InterPro" id="IPR000897">
    <property type="entry name" value="SRP54_GTPase_dom"/>
</dbReference>
<comment type="subcellular location">
    <subcellularLocation>
        <location evidence="1">Cell membrane</location>
        <topology evidence="1">Peripheral membrane protein</topology>
        <orientation evidence="1">Cytoplasmic side</orientation>
    </subcellularLocation>
</comment>
<keyword evidence="10" id="KW-0472">Membrane</keyword>
<dbReference type="PANTHER" id="PTHR43134:SF3">
    <property type="entry name" value="FLAGELLAR BIOSYNTHESIS PROTEIN FLHF"/>
    <property type="match status" value="1"/>
</dbReference>
<feature type="domain" description="AAA+ ATPase" evidence="14">
    <location>
        <begin position="231"/>
        <end position="378"/>
    </location>
</feature>
<dbReference type="Gene3D" id="1.20.120.1380">
    <property type="entry name" value="Flagellar FlhF biosynthesis protein, N domain"/>
    <property type="match status" value="1"/>
</dbReference>
<evidence type="ECO:0000256" key="4">
    <source>
        <dbReference type="ARBA" id="ARBA00022448"/>
    </source>
</evidence>
<keyword evidence="16" id="KW-0969">Cilium</keyword>
<dbReference type="InterPro" id="IPR020006">
    <property type="entry name" value="FlhF"/>
</dbReference>
<comment type="caution">
    <text evidence="16">The sequence shown here is derived from an EMBL/GenBank/DDBJ whole genome shotgun (WGS) entry which is preliminary data.</text>
</comment>
<proteinExistence type="inferred from homology"/>
<dbReference type="GO" id="GO:0015031">
    <property type="term" value="P:protein transport"/>
    <property type="evidence" value="ECO:0007669"/>
    <property type="project" value="UniProtKB-KW"/>
</dbReference>
<dbReference type="AlphaFoldDB" id="A0A4Y7R8H6"/>
<dbReference type="InterPro" id="IPR047040">
    <property type="entry name" value="FlhF__GTPase_dom"/>
</dbReference>
<dbReference type="GO" id="GO:0005525">
    <property type="term" value="F:GTP binding"/>
    <property type="evidence" value="ECO:0007669"/>
    <property type="project" value="UniProtKB-UniRule"/>
</dbReference>
<dbReference type="GO" id="GO:0003924">
    <property type="term" value="F:GTPase activity"/>
    <property type="evidence" value="ECO:0007669"/>
    <property type="project" value="UniProtKB-UniRule"/>
</dbReference>
<evidence type="ECO:0000256" key="9">
    <source>
        <dbReference type="ARBA" id="ARBA00023134"/>
    </source>
</evidence>
<keyword evidence="8" id="KW-0653">Protein transport</keyword>
<evidence type="ECO:0000259" key="14">
    <source>
        <dbReference type="SMART" id="SM00382"/>
    </source>
</evidence>
<evidence type="ECO:0000256" key="7">
    <source>
        <dbReference type="ARBA" id="ARBA00022795"/>
    </source>
</evidence>
<protein>
    <recommendedName>
        <fullName evidence="3 13">Flagellar biosynthesis protein FlhF</fullName>
    </recommendedName>
</protein>
<dbReference type="FunFam" id="3.40.50.300:FF:000695">
    <property type="entry name" value="Flagellar biosynthesis regulator FlhF"/>
    <property type="match status" value="1"/>
</dbReference>
<dbReference type="NCBIfam" id="TIGR03499">
    <property type="entry name" value="FlhF"/>
    <property type="match status" value="1"/>
</dbReference>
<evidence type="ECO:0000256" key="5">
    <source>
        <dbReference type="ARBA" id="ARBA00022475"/>
    </source>
</evidence>
<evidence type="ECO:0000256" key="11">
    <source>
        <dbReference type="ARBA" id="ARBA00023225"/>
    </source>
</evidence>
<evidence type="ECO:0000256" key="6">
    <source>
        <dbReference type="ARBA" id="ARBA00022741"/>
    </source>
</evidence>
<evidence type="ECO:0000256" key="2">
    <source>
        <dbReference type="ARBA" id="ARBA00008531"/>
    </source>
</evidence>
<dbReference type="SMART" id="SM00382">
    <property type="entry name" value="AAA"/>
    <property type="match status" value="1"/>
</dbReference>
<dbReference type="GO" id="GO:0005047">
    <property type="term" value="F:signal recognition particle binding"/>
    <property type="evidence" value="ECO:0007669"/>
    <property type="project" value="TreeGrafter"/>
</dbReference>
<accession>A0A4Y7R8H6</accession>
<keyword evidence="16" id="KW-0282">Flagellum</keyword>
<dbReference type="GO" id="GO:0006614">
    <property type="term" value="P:SRP-dependent cotranslational protein targeting to membrane"/>
    <property type="evidence" value="ECO:0007669"/>
    <property type="project" value="UniProtKB-UniRule"/>
</dbReference>
<dbReference type="RefSeq" id="WP_190259235.1">
    <property type="nucleotide sequence ID" value="NZ_QFGA01000003.1"/>
</dbReference>
<keyword evidence="16" id="KW-0966">Cell projection</keyword>
<evidence type="ECO:0000313" key="16">
    <source>
        <dbReference type="EMBL" id="TEB04951.1"/>
    </source>
</evidence>
<keyword evidence="11" id="KW-1006">Bacterial flagellum protein export</keyword>
<dbReference type="SMART" id="SM00962">
    <property type="entry name" value="SRP54"/>
    <property type="match status" value="1"/>
</dbReference>
<evidence type="ECO:0000256" key="12">
    <source>
        <dbReference type="ARBA" id="ARBA00025337"/>
    </source>
</evidence>
<evidence type="ECO:0000313" key="17">
    <source>
        <dbReference type="Proteomes" id="UP000298324"/>
    </source>
</evidence>
<evidence type="ECO:0000256" key="13">
    <source>
        <dbReference type="NCBIfam" id="TIGR03499"/>
    </source>
</evidence>
<dbReference type="InterPro" id="IPR003593">
    <property type="entry name" value="AAA+_ATPase"/>
</dbReference>
<dbReference type="Proteomes" id="UP000298324">
    <property type="component" value="Unassembled WGS sequence"/>
</dbReference>
<feature type="domain" description="SRP54-type proteins GTP-binding" evidence="15">
    <location>
        <begin position="232"/>
        <end position="424"/>
    </location>
</feature>
<name>A0A4Y7R8H6_9FIRM</name>